<evidence type="ECO:0000313" key="4">
    <source>
        <dbReference type="Proteomes" id="UP000501346"/>
    </source>
</evidence>
<protein>
    <submittedName>
        <fullName evidence="3">Inner membrane assembly complex subunit 17</fullName>
    </submittedName>
</protein>
<dbReference type="AlphaFoldDB" id="A0A6C1EIS6"/>
<keyword evidence="4" id="KW-1185">Reference proteome</keyword>
<keyword evidence="2" id="KW-0472">Membrane</keyword>
<dbReference type="Proteomes" id="UP000501346">
    <property type="component" value="Chromosome SeXVI"/>
</dbReference>
<organism evidence="3 4">
    <name type="scientific">Saccharomyces pastorianus</name>
    <name type="common">Lager yeast</name>
    <name type="synonym">Saccharomyces cerevisiae x Saccharomyces eubayanus</name>
    <dbReference type="NCBI Taxonomy" id="27292"/>
    <lineage>
        <taxon>Eukaryota</taxon>
        <taxon>Fungi</taxon>
        <taxon>Dikarya</taxon>
        <taxon>Ascomycota</taxon>
        <taxon>Saccharomycotina</taxon>
        <taxon>Saccharomycetes</taxon>
        <taxon>Saccharomycetales</taxon>
        <taxon>Saccharomycetaceae</taxon>
        <taxon>Saccharomyces</taxon>
    </lineage>
</organism>
<reference evidence="3 4" key="1">
    <citation type="journal article" date="2019" name="BMC Genomics">
        <title>Chromosome level assembly and comparative genome analysis confirm lager-brewing yeasts originated from a single hybridization.</title>
        <authorList>
            <person name="Salazar A.N."/>
            <person name="Gorter de Vries A.R."/>
            <person name="van den Broek M."/>
            <person name="Brouwers N."/>
            <person name="de la Torre Cortes P."/>
            <person name="Kuijpers N.G.A."/>
            <person name="Daran J.G."/>
            <person name="Abeel T."/>
        </authorList>
    </citation>
    <scope>NUCLEOTIDE SEQUENCE [LARGE SCALE GENOMIC DNA]</scope>
    <source>
        <strain evidence="3 4">CBS 1483</strain>
    </source>
</reference>
<keyword evidence="1" id="KW-0175">Coiled coil</keyword>
<feature type="transmembrane region" description="Helical" evidence="2">
    <location>
        <begin position="107"/>
        <end position="126"/>
    </location>
</feature>
<gene>
    <name evidence="3" type="primary">INA17_2</name>
    <name evidence="3" type="ORF">GRS66_011045</name>
</gene>
<dbReference type="EMBL" id="CP049013">
    <property type="protein sequence ID" value="QID88334.1"/>
    <property type="molecule type" value="Genomic_DNA"/>
</dbReference>
<sequence length="181" mass="21517">MLKRSSRMLTAVSRNKLSSRFAVTYYHKTPLSQQQRATTTPQNKIKSLEDLVNLNSLDGVDPELIRSLINERTTELNIKNELDMLKKFCKEEKTVHESPMKKFVRPLWMFILMSSSVYLLLHLTWWKLERDEKESELKQEVEALESQLNKLINQDKNHNSSKDDENTELSDAKPWFKKWFW</sequence>
<evidence type="ECO:0000256" key="2">
    <source>
        <dbReference type="SAM" id="Phobius"/>
    </source>
</evidence>
<keyword evidence="2" id="KW-1133">Transmembrane helix</keyword>
<accession>A0A6C1EIS6</accession>
<name>A0A6C1EIS6_SACPS</name>
<keyword evidence="2" id="KW-0812">Transmembrane</keyword>
<proteinExistence type="predicted"/>
<evidence type="ECO:0000256" key="1">
    <source>
        <dbReference type="SAM" id="Coils"/>
    </source>
</evidence>
<evidence type="ECO:0000313" key="3">
    <source>
        <dbReference type="EMBL" id="QID88334.1"/>
    </source>
</evidence>
<dbReference type="OrthoDB" id="4082954at2759"/>
<feature type="coiled-coil region" evidence="1">
    <location>
        <begin position="127"/>
        <end position="161"/>
    </location>
</feature>